<evidence type="ECO:0008006" key="5">
    <source>
        <dbReference type="Google" id="ProtNLM"/>
    </source>
</evidence>
<dbReference type="Proteomes" id="UP000224974">
    <property type="component" value="Unassembled WGS sequence"/>
</dbReference>
<name>A0A2C6DI81_9GAMM</name>
<dbReference type="OrthoDB" id="6638199at2"/>
<feature type="signal peptide" evidence="2">
    <location>
        <begin position="1"/>
        <end position="21"/>
    </location>
</feature>
<organism evidence="3 4">
    <name type="scientific">Budvicia aquatica</name>
    <dbReference type="NCBI Taxonomy" id="82979"/>
    <lineage>
        <taxon>Bacteria</taxon>
        <taxon>Pseudomonadati</taxon>
        <taxon>Pseudomonadota</taxon>
        <taxon>Gammaproteobacteria</taxon>
        <taxon>Enterobacterales</taxon>
        <taxon>Budviciaceae</taxon>
        <taxon>Budvicia</taxon>
    </lineage>
</organism>
<reference evidence="4" key="1">
    <citation type="submission" date="2017-09" db="EMBL/GenBank/DDBJ databases">
        <title>FDA dAtabase for Regulatory Grade micrObial Sequences (FDA-ARGOS): Supporting development and validation of Infectious Disease Dx tests.</title>
        <authorList>
            <person name="Minogue T."/>
            <person name="Wolcott M."/>
            <person name="Wasieloski L."/>
            <person name="Aguilar W."/>
            <person name="Moore D."/>
            <person name="Tallon L."/>
            <person name="Sadzewicz L."/>
            <person name="Ott S."/>
            <person name="Zhao X."/>
            <person name="Nagaraj S."/>
            <person name="Vavikolanu K."/>
            <person name="Aluvathingal J."/>
            <person name="Nadendla S."/>
            <person name="Sichtig H."/>
        </authorList>
    </citation>
    <scope>NUCLEOTIDE SEQUENCE [LARGE SCALE GENOMIC DNA]</scope>
    <source>
        <strain evidence="4">FDAARGOS_387</strain>
    </source>
</reference>
<sequence length="69" mass="7092">MKKLLSLAVATMFVLSGSAFAAETATQPVKAATEQSSATPHKAGDKTKQHKKHSNAKKVTKDAAGTPAA</sequence>
<evidence type="ECO:0000313" key="4">
    <source>
        <dbReference type="Proteomes" id="UP000224974"/>
    </source>
</evidence>
<dbReference type="RefSeq" id="WP_029096412.1">
    <property type="nucleotide sequence ID" value="NZ_PDDX01000001.1"/>
</dbReference>
<dbReference type="AlphaFoldDB" id="A0A2C6DI81"/>
<evidence type="ECO:0000256" key="1">
    <source>
        <dbReference type="SAM" id="MobiDB-lite"/>
    </source>
</evidence>
<protein>
    <recommendedName>
        <fullName evidence="5">Acid shock protein</fullName>
    </recommendedName>
</protein>
<evidence type="ECO:0000256" key="2">
    <source>
        <dbReference type="SAM" id="SignalP"/>
    </source>
</evidence>
<accession>A0A2C6DI81</accession>
<comment type="caution">
    <text evidence="3">The sequence shown here is derived from an EMBL/GenBank/DDBJ whole genome shotgun (WGS) entry which is preliminary data.</text>
</comment>
<keyword evidence="4" id="KW-1185">Reference proteome</keyword>
<feature type="chain" id="PRO_5013174708" description="Acid shock protein" evidence="2">
    <location>
        <begin position="22"/>
        <end position="69"/>
    </location>
</feature>
<gene>
    <name evidence="3" type="ORF">CRN84_11935</name>
</gene>
<keyword evidence="2" id="KW-0732">Signal</keyword>
<evidence type="ECO:0000313" key="3">
    <source>
        <dbReference type="EMBL" id="PHI29998.1"/>
    </source>
</evidence>
<feature type="compositionally biased region" description="Basic residues" evidence="1">
    <location>
        <begin position="48"/>
        <end position="58"/>
    </location>
</feature>
<proteinExistence type="predicted"/>
<feature type="region of interest" description="Disordered" evidence="1">
    <location>
        <begin position="24"/>
        <end position="69"/>
    </location>
</feature>
<dbReference type="EMBL" id="PDDX01000001">
    <property type="protein sequence ID" value="PHI29998.1"/>
    <property type="molecule type" value="Genomic_DNA"/>
</dbReference>